<organism evidence="1 2">
    <name type="scientific">Klebsiella pneumoniae</name>
    <dbReference type="NCBI Taxonomy" id="573"/>
    <lineage>
        <taxon>Bacteria</taxon>
        <taxon>Pseudomonadati</taxon>
        <taxon>Pseudomonadota</taxon>
        <taxon>Gammaproteobacteria</taxon>
        <taxon>Enterobacterales</taxon>
        <taxon>Enterobacteriaceae</taxon>
        <taxon>Klebsiella/Raoultella group</taxon>
        <taxon>Klebsiella</taxon>
        <taxon>Klebsiella pneumoniae complex</taxon>
    </lineage>
</organism>
<evidence type="ECO:0000313" key="1">
    <source>
        <dbReference type="EMBL" id="STU77925.1"/>
    </source>
</evidence>
<name>A0A377ZRF9_KLEPN</name>
<dbReference type="EMBL" id="UGMD01000002">
    <property type="protein sequence ID" value="STU77925.1"/>
    <property type="molecule type" value="Genomic_DNA"/>
</dbReference>
<sequence length="40" mass="3873">MMGEIVIHGDAVGFAPQLQATAGVDKAPSAFAASAGSTPT</sequence>
<protein>
    <submittedName>
        <fullName evidence="1">Uncharacterized protein</fullName>
    </submittedName>
</protein>
<evidence type="ECO:0000313" key="2">
    <source>
        <dbReference type="Proteomes" id="UP000255192"/>
    </source>
</evidence>
<reference evidence="1 2" key="1">
    <citation type="submission" date="2018-06" db="EMBL/GenBank/DDBJ databases">
        <authorList>
            <consortium name="Pathogen Informatics"/>
            <person name="Doyle S."/>
        </authorList>
    </citation>
    <scope>NUCLEOTIDE SEQUENCE [LARGE SCALE GENOMIC DNA]</scope>
    <source>
        <strain evidence="1 2">NCTC204</strain>
    </source>
</reference>
<dbReference type="AlphaFoldDB" id="A0A377ZRF9"/>
<dbReference type="Proteomes" id="UP000255192">
    <property type="component" value="Unassembled WGS sequence"/>
</dbReference>
<accession>A0A377ZRF9</accession>
<gene>
    <name evidence="1" type="ORF">NCTC204_01253</name>
</gene>
<proteinExistence type="predicted"/>